<name>A0A329KFF0_9MYCO</name>
<comment type="caution">
    <text evidence="2">The sequence shown here is derived from an EMBL/GenBank/DDBJ whole genome shotgun (WGS) entry which is preliminary data.</text>
</comment>
<feature type="region of interest" description="Disordered" evidence="1">
    <location>
        <begin position="73"/>
        <end position="151"/>
    </location>
</feature>
<dbReference type="Proteomes" id="UP000250347">
    <property type="component" value="Unassembled WGS sequence"/>
</dbReference>
<evidence type="ECO:0000313" key="2">
    <source>
        <dbReference type="EMBL" id="RAU93502.1"/>
    </source>
</evidence>
<reference evidence="2 3" key="1">
    <citation type="submission" date="2018-06" db="EMBL/GenBank/DDBJ databases">
        <title>NTM in soil in Japan.</title>
        <authorList>
            <person name="Ohya K."/>
        </authorList>
    </citation>
    <scope>NUCLEOTIDE SEQUENCE [LARGE SCALE GENOMIC DNA]</scope>
    <source>
        <strain evidence="2 3">GF76</strain>
    </source>
</reference>
<gene>
    <name evidence="2" type="ORF">DQP58_16245</name>
</gene>
<dbReference type="RefSeq" id="WP_112709334.1">
    <property type="nucleotide sequence ID" value="NZ_QMEU01000050.1"/>
</dbReference>
<organism evidence="2 3">
    <name type="scientific">Mycobacterium colombiense</name>
    <dbReference type="NCBI Taxonomy" id="339268"/>
    <lineage>
        <taxon>Bacteria</taxon>
        <taxon>Bacillati</taxon>
        <taxon>Actinomycetota</taxon>
        <taxon>Actinomycetes</taxon>
        <taxon>Mycobacteriales</taxon>
        <taxon>Mycobacteriaceae</taxon>
        <taxon>Mycobacterium</taxon>
        <taxon>Mycobacterium avium complex (MAC)</taxon>
    </lineage>
</organism>
<protein>
    <submittedName>
        <fullName evidence="2">Uncharacterized protein</fullName>
    </submittedName>
</protein>
<feature type="compositionally biased region" description="Basic residues" evidence="1">
    <location>
        <begin position="142"/>
        <end position="151"/>
    </location>
</feature>
<proteinExistence type="predicted"/>
<evidence type="ECO:0000313" key="3">
    <source>
        <dbReference type="Proteomes" id="UP000250347"/>
    </source>
</evidence>
<accession>A0A329KFF0</accession>
<evidence type="ECO:0000256" key="1">
    <source>
        <dbReference type="SAM" id="MobiDB-lite"/>
    </source>
</evidence>
<sequence length="151" mass="16218">MQQLLRFALDGDTDDAVALRAIIAALDRAGFSVTSKVAVGPDADAPWAQLLGIAKISRAESEARAPTALLAADTAPIDAEVVDAEPEHSSTPSSEPSTPDAHNRPPPWQGEHHTPRRPSAELVGWEQAVAGQARATRMQPRPPRRVRSRRL</sequence>
<dbReference type="AlphaFoldDB" id="A0A329KFF0"/>
<dbReference type="EMBL" id="QMEU01000050">
    <property type="protein sequence ID" value="RAU93502.1"/>
    <property type="molecule type" value="Genomic_DNA"/>
</dbReference>
<feature type="compositionally biased region" description="Low complexity" evidence="1">
    <location>
        <begin position="89"/>
        <end position="99"/>
    </location>
</feature>